<sequence>MIDLYTLVIFTSISQAGRVEKMPSTVKVNGTTNPNLKKYEPGQGQAKSVLSPVTDQNAATIKKRVFTFGKGKSEGNKGMKSLLGGKGANLAEMASIGLSVPPGLTISTEACQEYQLNGKDLPQGLWEEILEGLEIVQKDIGSILGDPAKPLLVSVRSGAAISMPGMMDTVLNLGLNDKVVAGLAAKSGERFAYDSYRRFLDMFGDVVMGIPHSSFEEKLEKLKGKKGVELDTKLTASDLKELVDQYKNVYLETTGEKFPSDPKQQLLLAVKAVFDSWDSSRAIKYRSINQITGLKGTAVNIQCMVFGNMGNTSGTGVLFTRNPSTGERKLYGEFLINAQGEDVVAGIRTPEDVDTMKNCMPEAYKELVENCEILEKHYKDMMDIEFTVQENRLWMLQCRVGKRTGKGAVKIAVDMANEGLVNKHAAIKMVEPQHLDQLLHPQFENPTAYKDKVLATGLPASPGAAVGQVVFNAEDAESWHAQGKKVILVRTETSPEDVGGMHAAAGILTARGGMTSHAAVVARGWGKCCVSGCADIRVNDREKVLVLIGKTVVNEGEWLSLNGSTGEVILGKQPLSPPALSGDLETFMSWADKVRRLKVMANADTPEDALTARNNGAQGIGLCRTEHMFFASDDRIKAVRKMIMAATPEQRKAAMDLLLPYQRSDFEGIFRAMDGLPVTIRLLDPPLHEFLPEGNLEQIVGQLTTQTGMTEDEVFSRVEKLSEVNPMLGFRGCRLGISYPELTEMQACAIFQAAVSMSNQGVKVFPEIMELGHQVKLIRSVAVNVFSEMGTTVSYKVGTMIEIPRAALVADEIAKEAEFFSFGTNDLTQMTFGYSRDDVGKFLPIYLSKGLLQNDPFQVLDQQGVGQLVKMATEKGRAARPSLKVGICGEHGGEPSSVAFFAEAGLDYVSCSPFRSSREVRLRIPLSGKDMRSLQDWILRNFNIAREEGEVEEKEEQEEEEEDEEEAVGLSRAAFTTVTIDLSSFSVTLTIISSSTCGSIGMDSKLGVSIIVNLVREGNDSD</sequence>
<gene>
    <name evidence="19" type="ORF">DVH24_025586</name>
</gene>
<dbReference type="NCBIfam" id="TIGR01828">
    <property type="entry name" value="pyru_phos_dikin"/>
    <property type="match status" value="1"/>
</dbReference>
<dbReference type="FunFam" id="3.50.30.10:FF:000009">
    <property type="entry name" value="Pyruvate, phosphate dikinase, chloroplastic"/>
    <property type="match status" value="1"/>
</dbReference>
<dbReference type="Gene3D" id="3.30.470.20">
    <property type="entry name" value="ATP-grasp fold, B domain"/>
    <property type="match status" value="1"/>
</dbReference>
<keyword evidence="7" id="KW-0547">Nucleotide-binding</keyword>
<dbReference type="GO" id="GO:0050242">
    <property type="term" value="F:pyruvate, phosphate dikinase activity"/>
    <property type="evidence" value="ECO:0007669"/>
    <property type="project" value="UniProtKB-EC"/>
</dbReference>
<reference evidence="19 20" key="1">
    <citation type="submission" date="2018-10" db="EMBL/GenBank/DDBJ databases">
        <title>A high-quality apple genome assembly.</title>
        <authorList>
            <person name="Hu J."/>
        </authorList>
    </citation>
    <scope>NUCLEOTIDE SEQUENCE [LARGE SCALE GENOMIC DNA]</scope>
    <source>
        <strain evidence="20">cv. HFTH1</strain>
        <tissue evidence="19">Young leaf</tissue>
    </source>
</reference>
<dbReference type="EC" id="2.7.9.1" evidence="3"/>
<protein>
    <recommendedName>
        <fullName evidence="3">pyruvate, phosphate dikinase</fullName>
        <ecNumber evidence="3">2.7.9.1</ecNumber>
    </recommendedName>
</protein>
<evidence type="ECO:0000256" key="3">
    <source>
        <dbReference type="ARBA" id="ARBA00011994"/>
    </source>
</evidence>
<evidence type="ECO:0000313" key="19">
    <source>
        <dbReference type="EMBL" id="RXH72085.1"/>
    </source>
</evidence>
<keyword evidence="6 14" id="KW-0479">Metal-binding</keyword>
<dbReference type="EMBL" id="RDQH01000342">
    <property type="protein sequence ID" value="RXH72085.1"/>
    <property type="molecule type" value="Genomic_DNA"/>
</dbReference>
<keyword evidence="5" id="KW-0808">Transferase</keyword>
<feature type="binding site" evidence="13">
    <location>
        <position position="826"/>
    </location>
    <ligand>
        <name>substrate</name>
    </ligand>
</feature>
<dbReference type="InterPro" id="IPR023151">
    <property type="entry name" value="PEP_util_CS"/>
</dbReference>
<comment type="cofactor">
    <cofactor evidence="1 14">
        <name>Mg(2+)</name>
        <dbReference type="ChEBI" id="CHEBI:18420"/>
    </cofactor>
</comment>
<evidence type="ECO:0000256" key="15">
    <source>
        <dbReference type="SAM" id="MobiDB-lite"/>
    </source>
</evidence>
<feature type="active site" description="Tele-phosphohistidine intermediate" evidence="12">
    <location>
        <position position="517"/>
    </location>
</feature>
<evidence type="ECO:0000256" key="10">
    <source>
        <dbReference type="ARBA" id="ARBA00022842"/>
    </source>
</evidence>
<evidence type="ECO:0000256" key="11">
    <source>
        <dbReference type="ARBA" id="ARBA00048103"/>
    </source>
</evidence>
<dbReference type="Pfam" id="PF00391">
    <property type="entry name" value="PEP-utilizers"/>
    <property type="match status" value="1"/>
</dbReference>
<evidence type="ECO:0000256" key="8">
    <source>
        <dbReference type="ARBA" id="ARBA00022777"/>
    </source>
</evidence>
<organism evidence="19 20">
    <name type="scientific">Malus domestica</name>
    <name type="common">Apple</name>
    <name type="synonym">Pyrus malus</name>
    <dbReference type="NCBI Taxonomy" id="3750"/>
    <lineage>
        <taxon>Eukaryota</taxon>
        <taxon>Viridiplantae</taxon>
        <taxon>Streptophyta</taxon>
        <taxon>Embryophyta</taxon>
        <taxon>Tracheophyta</taxon>
        <taxon>Spermatophyta</taxon>
        <taxon>Magnoliopsida</taxon>
        <taxon>eudicotyledons</taxon>
        <taxon>Gunneridae</taxon>
        <taxon>Pentapetalae</taxon>
        <taxon>rosids</taxon>
        <taxon>fabids</taxon>
        <taxon>Rosales</taxon>
        <taxon>Rosaceae</taxon>
        <taxon>Amygdaloideae</taxon>
        <taxon>Maleae</taxon>
        <taxon>Malus</taxon>
    </lineage>
</organism>
<feature type="domain" description="PEP-utilising enzyme C-terminal" evidence="18">
    <location>
        <begin position="581"/>
        <end position="915"/>
    </location>
</feature>
<evidence type="ECO:0000256" key="6">
    <source>
        <dbReference type="ARBA" id="ARBA00022723"/>
    </source>
</evidence>
<feature type="binding site" evidence="13">
    <location>
        <position position="802"/>
    </location>
    <ligand>
        <name>substrate</name>
    </ligand>
</feature>
<evidence type="ECO:0000256" key="5">
    <source>
        <dbReference type="ARBA" id="ARBA00022679"/>
    </source>
</evidence>
<keyword evidence="9" id="KW-0067">ATP-binding</keyword>
<comment type="catalytic activity">
    <reaction evidence="11">
        <text>pyruvate + phosphate + ATP = phosphoenolpyruvate + AMP + diphosphate + H(+)</text>
        <dbReference type="Rhea" id="RHEA:10756"/>
        <dbReference type="ChEBI" id="CHEBI:15361"/>
        <dbReference type="ChEBI" id="CHEBI:15378"/>
        <dbReference type="ChEBI" id="CHEBI:30616"/>
        <dbReference type="ChEBI" id="CHEBI:33019"/>
        <dbReference type="ChEBI" id="CHEBI:43474"/>
        <dbReference type="ChEBI" id="CHEBI:58702"/>
        <dbReference type="ChEBI" id="CHEBI:456215"/>
        <dbReference type="EC" id="2.7.9.1"/>
    </reaction>
</comment>
<feature type="binding site" evidence="13">
    <location>
        <position position="624"/>
    </location>
    <ligand>
        <name>substrate</name>
    </ligand>
</feature>
<evidence type="ECO:0000259" key="18">
    <source>
        <dbReference type="Pfam" id="PF02896"/>
    </source>
</evidence>
<dbReference type="InterPro" id="IPR013815">
    <property type="entry name" value="ATP_grasp_subdomain_1"/>
</dbReference>
<dbReference type="Gene3D" id="1.10.189.10">
    <property type="entry name" value="Pyruvate Phosphate Dikinase, domain 2"/>
    <property type="match status" value="1"/>
</dbReference>
<dbReference type="SUPFAM" id="SSF51621">
    <property type="entry name" value="Phosphoenolpyruvate/pyruvate domain"/>
    <property type="match status" value="1"/>
</dbReference>
<evidence type="ECO:0000256" key="9">
    <source>
        <dbReference type="ARBA" id="ARBA00022840"/>
    </source>
</evidence>
<feature type="binding site" evidence="14">
    <location>
        <position position="826"/>
    </location>
    <ligand>
        <name>Mg(2+)</name>
        <dbReference type="ChEBI" id="CHEBI:18420"/>
    </ligand>
</feature>
<dbReference type="AlphaFoldDB" id="A0A498HR54"/>
<feature type="domain" description="Pyruvate phosphate dikinase AMP/ATP-binding" evidence="17">
    <location>
        <begin position="81"/>
        <end position="115"/>
    </location>
</feature>
<evidence type="ECO:0000259" key="17">
    <source>
        <dbReference type="Pfam" id="PF01326"/>
    </source>
</evidence>
<dbReference type="InterPro" id="IPR002192">
    <property type="entry name" value="PPDK_AMP/ATP-bd"/>
</dbReference>
<dbReference type="Pfam" id="PF02896">
    <property type="entry name" value="PEP-utilizers_C"/>
    <property type="match status" value="1"/>
</dbReference>
<dbReference type="InterPro" id="IPR018274">
    <property type="entry name" value="PEP_util_AS"/>
</dbReference>
<evidence type="ECO:0000256" key="4">
    <source>
        <dbReference type="ARBA" id="ARBA00022531"/>
    </source>
</evidence>
<dbReference type="Proteomes" id="UP000290289">
    <property type="component" value="Chromosome 16"/>
</dbReference>
<comment type="caution">
    <text evidence="19">The sequence shown here is derived from an EMBL/GenBank/DDBJ whole genome shotgun (WGS) entry which is preliminary data.</text>
</comment>
<dbReference type="FunFam" id="3.30.470.20:FF:000038">
    <property type="entry name" value="Pyruvate, phosphate dikinase, chloroplastic"/>
    <property type="match status" value="1"/>
</dbReference>
<dbReference type="SUPFAM" id="SSF56059">
    <property type="entry name" value="Glutathione synthetase ATP-binding domain-like"/>
    <property type="match status" value="1"/>
</dbReference>
<dbReference type="InterPro" id="IPR036637">
    <property type="entry name" value="Phosphohistidine_dom_sf"/>
</dbReference>
<feature type="domain" description="Pyruvate phosphate dikinase AMP/ATP-binding" evidence="17">
    <location>
        <begin position="363"/>
        <end position="418"/>
    </location>
</feature>
<dbReference type="NCBIfam" id="NF004531">
    <property type="entry name" value="PRK05878.1"/>
    <property type="match status" value="1"/>
</dbReference>
<dbReference type="InterPro" id="IPR015813">
    <property type="entry name" value="Pyrv/PenolPyrv_kinase-like_dom"/>
</dbReference>
<evidence type="ECO:0000256" key="7">
    <source>
        <dbReference type="ARBA" id="ARBA00022741"/>
    </source>
</evidence>
<keyword evidence="10 14" id="KW-0460">Magnesium</keyword>
<evidence type="ECO:0000313" key="20">
    <source>
        <dbReference type="Proteomes" id="UP000290289"/>
    </source>
</evidence>
<dbReference type="PROSITE" id="PS00742">
    <property type="entry name" value="PEP_ENZYMES_2"/>
    <property type="match status" value="1"/>
</dbReference>
<feature type="binding site" evidence="13">
    <location>
        <position position="681"/>
    </location>
    <ligand>
        <name>substrate</name>
    </ligand>
</feature>
<dbReference type="STRING" id="3750.A0A498HR54"/>
<feature type="binding site" evidence="13">
    <location>
        <position position="825"/>
    </location>
    <ligand>
        <name>substrate</name>
    </ligand>
</feature>
<feature type="region of interest" description="Disordered" evidence="15">
    <location>
        <begin position="949"/>
        <end position="968"/>
    </location>
</feature>
<keyword evidence="20" id="KW-1185">Reference proteome</keyword>
<feature type="domain" description="Pyruvate phosphate dikinase AMP/ATP-binding" evidence="17">
    <location>
        <begin position="119"/>
        <end position="355"/>
    </location>
</feature>
<dbReference type="InterPro" id="IPR000121">
    <property type="entry name" value="PEP_util_C"/>
</dbReference>
<evidence type="ECO:0000256" key="12">
    <source>
        <dbReference type="PIRSR" id="PIRSR000853-1"/>
    </source>
</evidence>
<feature type="compositionally biased region" description="Acidic residues" evidence="15">
    <location>
        <begin position="949"/>
        <end position="967"/>
    </location>
</feature>
<comment type="similarity">
    <text evidence="2">Belongs to the PEP-utilizing enzyme family.</text>
</comment>
<evidence type="ECO:0000259" key="16">
    <source>
        <dbReference type="Pfam" id="PF00391"/>
    </source>
</evidence>
<feature type="active site" description="Proton donor" evidence="12">
    <location>
        <position position="888"/>
    </location>
</feature>
<dbReference type="Gene3D" id="3.20.20.60">
    <property type="entry name" value="Phosphoenolpyruvate-binding domains"/>
    <property type="match status" value="1"/>
</dbReference>
<dbReference type="FunFam" id="3.20.20.60:FF:000040">
    <property type="entry name" value="Pyruvate, phosphate dikinase, chloroplastic"/>
    <property type="match status" value="1"/>
</dbReference>
<dbReference type="PANTHER" id="PTHR22931:SF9">
    <property type="entry name" value="PYRUVATE, PHOSPHATE DIKINASE 1, CHLOROPLASTIC"/>
    <property type="match status" value="1"/>
</dbReference>
<accession>A0A498HR54</accession>
<dbReference type="GO" id="GO:0015979">
    <property type="term" value="P:photosynthesis"/>
    <property type="evidence" value="ECO:0007669"/>
    <property type="project" value="UniProtKB-KW"/>
</dbReference>
<dbReference type="SUPFAM" id="SSF52009">
    <property type="entry name" value="Phosphohistidine domain"/>
    <property type="match status" value="1"/>
</dbReference>
<proteinExistence type="inferred from homology"/>
<dbReference type="Gene3D" id="1.20.80.30">
    <property type="match status" value="1"/>
</dbReference>
<dbReference type="Pfam" id="PF01326">
    <property type="entry name" value="PPDK_N"/>
    <property type="match status" value="3"/>
</dbReference>
<name>A0A498HR54_MALDO</name>
<feature type="binding site" evidence="13">
    <location>
        <position position="824"/>
    </location>
    <ligand>
        <name>substrate</name>
    </ligand>
</feature>
<dbReference type="Gene3D" id="3.30.1490.20">
    <property type="entry name" value="ATP-grasp fold, A domain"/>
    <property type="match status" value="1"/>
</dbReference>
<dbReference type="InterPro" id="IPR008279">
    <property type="entry name" value="PEP-util_enz_mobile_dom"/>
</dbReference>
<feature type="domain" description="PEP-utilising enzyme mobile" evidence="16">
    <location>
        <begin position="484"/>
        <end position="566"/>
    </location>
</feature>
<feature type="binding site" evidence="14">
    <location>
        <position position="802"/>
    </location>
    <ligand>
        <name>Mg(2+)</name>
        <dbReference type="ChEBI" id="CHEBI:18420"/>
    </ligand>
</feature>
<dbReference type="GO" id="GO:0046872">
    <property type="term" value="F:metal ion binding"/>
    <property type="evidence" value="ECO:0007669"/>
    <property type="project" value="UniProtKB-KW"/>
</dbReference>
<evidence type="ECO:0000256" key="13">
    <source>
        <dbReference type="PIRSR" id="PIRSR000853-2"/>
    </source>
</evidence>
<feature type="binding site" evidence="13">
    <location>
        <position position="823"/>
    </location>
    <ligand>
        <name>substrate</name>
    </ligand>
</feature>
<evidence type="ECO:0000256" key="1">
    <source>
        <dbReference type="ARBA" id="ARBA00001946"/>
    </source>
</evidence>
<dbReference type="PROSITE" id="PS00370">
    <property type="entry name" value="PEP_ENZYMES_PHOS_SITE"/>
    <property type="match status" value="1"/>
</dbReference>
<dbReference type="PIRSF" id="PIRSF000853">
    <property type="entry name" value="PPDK"/>
    <property type="match status" value="1"/>
</dbReference>
<dbReference type="GO" id="GO:0005524">
    <property type="term" value="F:ATP binding"/>
    <property type="evidence" value="ECO:0007669"/>
    <property type="project" value="UniProtKB-KW"/>
</dbReference>
<dbReference type="Gene3D" id="3.50.30.10">
    <property type="entry name" value="Phosphohistidine domain"/>
    <property type="match status" value="1"/>
</dbReference>
<dbReference type="GO" id="GO:0016301">
    <property type="term" value="F:kinase activity"/>
    <property type="evidence" value="ECO:0007669"/>
    <property type="project" value="UniProtKB-KW"/>
</dbReference>
<keyword evidence="8" id="KW-0418">Kinase</keyword>
<keyword evidence="4" id="KW-0602">Photosynthesis</keyword>
<evidence type="ECO:0000256" key="14">
    <source>
        <dbReference type="PIRSR" id="PIRSR000853-3"/>
    </source>
</evidence>
<dbReference type="PANTHER" id="PTHR22931">
    <property type="entry name" value="PHOSPHOENOLPYRUVATE DIKINASE-RELATED"/>
    <property type="match status" value="1"/>
</dbReference>
<dbReference type="InterPro" id="IPR010121">
    <property type="entry name" value="Pyruvate_phosphate_dikinase"/>
</dbReference>
<evidence type="ECO:0000256" key="2">
    <source>
        <dbReference type="ARBA" id="ARBA00007837"/>
    </source>
</evidence>
<dbReference type="InterPro" id="IPR040442">
    <property type="entry name" value="Pyrv_kinase-like_dom_sf"/>
</dbReference>